<dbReference type="GO" id="GO:0003677">
    <property type="term" value="F:DNA binding"/>
    <property type="evidence" value="ECO:0007669"/>
    <property type="project" value="UniProtKB-KW"/>
</dbReference>
<evidence type="ECO:0000313" key="6">
    <source>
        <dbReference type="Proteomes" id="UP000438182"/>
    </source>
</evidence>
<dbReference type="InterPro" id="IPR011991">
    <property type="entry name" value="ArsR-like_HTH"/>
</dbReference>
<organism evidence="5 6">
    <name type="scientific">Agromyces seonyuensis</name>
    <dbReference type="NCBI Taxonomy" id="2662446"/>
    <lineage>
        <taxon>Bacteria</taxon>
        <taxon>Bacillati</taxon>
        <taxon>Actinomycetota</taxon>
        <taxon>Actinomycetes</taxon>
        <taxon>Micrococcales</taxon>
        <taxon>Microbacteriaceae</taxon>
        <taxon>Agromyces</taxon>
    </lineage>
</organism>
<proteinExistence type="predicted"/>
<dbReference type="PANTHER" id="PTHR43132:SF6">
    <property type="entry name" value="HTH-TYPE TRANSCRIPTIONAL REPRESSOR CZRA"/>
    <property type="match status" value="1"/>
</dbReference>
<dbReference type="InterPro" id="IPR036390">
    <property type="entry name" value="WH_DNA-bd_sf"/>
</dbReference>
<keyword evidence="6" id="KW-1185">Reference proteome</keyword>
<dbReference type="PANTHER" id="PTHR43132">
    <property type="entry name" value="ARSENICAL RESISTANCE OPERON REPRESSOR ARSR-RELATED"/>
    <property type="match status" value="1"/>
</dbReference>
<protein>
    <submittedName>
        <fullName evidence="5">Helix-turn-helix domain-containing protein</fullName>
    </submittedName>
</protein>
<name>A0A6I4P7J4_9MICO</name>
<reference evidence="5 6" key="1">
    <citation type="submission" date="2019-12" db="EMBL/GenBank/DDBJ databases">
        <authorList>
            <person name="Kim Y.S."/>
        </authorList>
    </citation>
    <scope>NUCLEOTIDE SEQUENCE [LARGE SCALE GENOMIC DNA]</scope>
    <source>
        <strain evidence="5 6">MMS17-SY077</strain>
    </source>
</reference>
<evidence type="ECO:0000313" key="5">
    <source>
        <dbReference type="EMBL" id="MWB99804.1"/>
    </source>
</evidence>
<dbReference type="Gene3D" id="1.10.10.10">
    <property type="entry name" value="Winged helix-like DNA-binding domain superfamily/Winged helix DNA-binding domain"/>
    <property type="match status" value="1"/>
</dbReference>
<dbReference type="PRINTS" id="PR00778">
    <property type="entry name" value="HTHARSR"/>
</dbReference>
<dbReference type="RefSeq" id="WP_160426397.1">
    <property type="nucleotide sequence ID" value="NZ_WSTA01000080.1"/>
</dbReference>
<dbReference type="SMART" id="SM00418">
    <property type="entry name" value="HTH_ARSR"/>
    <property type="match status" value="1"/>
</dbReference>
<gene>
    <name evidence="5" type="ORF">GB864_14735</name>
</gene>
<keyword evidence="1" id="KW-0805">Transcription regulation</keyword>
<evidence type="ECO:0000259" key="4">
    <source>
        <dbReference type="SMART" id="SM00418"/>
    </source>
</evidence>
<dbReference type="SUPFAM" id="SSF46785">
    <property type="entry name" value="Winged helix' DNA-binding domain"/>
    <property type="match status" value="1"/>
</dbReference>
<feature type="domain" description="HTH arsR-type" evidence="4">
    <location>
        <begin position="254"/>
        <end position="325"/>
    </location>
</feature>
<dbReference type="InterPro" id="IPR001845">
    <property type="entry name" value="HTH_ArsR_DNA-bd_dom"/>
</dbReference>
<comment type="caution">
    <text evidence="5">The sequence shown here is derived from an EMBL/GenBank/DDBJ whole genome shotgun (WGS) entry which is preliminary data.</text>
</comment>
<dbReference type="GO" id="GO:0003700">
    <property type="term" value="F:DNA-binding transcription factor activity"/>
    <property type="evidence" value="ECO:0007669"/>
    <property type="project" value="InterPro"/>
</dbReference>
<dbReference type="EMBL" id="WSTA01000080">
    <property type="protein sequence ID" value="MWB99804.1"/>
    <property type="molecule type" value="Genomic_DNA"/>
</dbReference>
<dbReference type="InterPro" id="IPR036388">
    <property type="entry name" value="WH-like_DNA-bd_sf"/>
</dbReference>
<evidence type="ECO:0000256" key="2">
    <source>
        <dbReference type="ARBA" id="ARBA00023125"/>
    </source>
</evidence>
<dbReference type="InterPro" id="IPR045981">
    <property type="entry name" value="DUF5937"/>
</dbReference>
<dbReference type="CDD" id="cd00090">
    <property type="entry name" value="HTH_ARSR"/>
    <property type="match status" value="1"/>
</dbReference>
<keyword evidence="3" id="KW-0804">Transcription</keyword>
<keyword evidence="2" id="KW-0238">DNA-binding</keyword>
<accession>A0A6I4P7J4</accession>
<dbReference type="Pfam" id="PF19361">
    <property type="entry name" value="DUF5937"/>
    <property type="match status" value="1"/>
</dbReference>
<dbReference type="Pfam" id="PF12840">
    <property type="entry name" value="HTH_20"/>
    <property type="match status" value="1"/>
</dbReference>
<dbReference type="AlphaFoldDB" id="A0A6I4P7J4"/>
<evidence type="ECO:0000256" key="1">
    <source>
        <dbReference type="ARBA" id="ARBA00023015"/>
    </source>
</evidence>
<dbReference type="InterPro" id="IPR051011">
    <property type="entry name" value="Metal_resp_trans_reg"/>
</dbReference>
<evidence type="ECO:0000256" key="3">
    <source>
        <dbReference type="ARBA" id="ARBA00023163"/>
    </source>
</evidence>
<dbReference type="Proteomes" id="UP000438182">
    <property type="component" value="Unassembled WGS sequence"/>
</dbReference>
<sequence>MDRNFVEFRLAVDDVGAIRFGVSPGHELCHAIRILQRPGDYPLQWGWLRAVQGRVPREAFALLASVIGEQGYFPDFFTATPRWDPDPEDEAARLGAVPDAALRVDLGKMIDRSTGERRAAIERLRDDPAGTRLRLSTAWADAWDALVAPYWTQIERMLHADIAVRARRIAVGGLGAAVGGLHRRVSWRGDAVRVELRAFTKVLDCRGSGLVLAPSVLGSAGPFVLTNPPVEPTVFYPAQGVGADWHRRTVDAERAIAALVGPARAGILLTAHQARTTGEVAADLGLAISTASHHLAVLREAGLVDSRRDGRAVRHVRTPLGEAVVGGAG</sequence>